<feature type="transmembrane region" description="Helical" evidence="1">
    <location>
        <begin position="67"/>
        <end position="86"/>
    </location>
</feature>
<name>A0ABY5TNB5_9BACE</name>
<sequence length="343" mass="37794">MGFECVDNNLLGLINELHAFFVKYYSAFISAGKALGALMVVFVVAGEAYKVMVKHQAFDVLAILRPIAFALVLSNWVAFVTAVGAIPRLMENYSKSIFEKEHMSIIHDRETRTKVAEEVLEKTKEAEAAAKVAEQQITDGSTFDKITSMGLDMLETIKEQIASFGTVFQAKANQWLEGWVMKIGELIWQICVYLLFFIKETFAGILIVTGPITFGLSVLPAWKDAWIQWVARYVSVLLYGFIGFFVLAAALQLVKYGVRMDIKILETATSSSEAFWAYSSSSVVTALYHFVCLMVGGIALKFVPELATWIIPSTAGHAAKEFVSGMESKITSAATKSVGLATK</sequence>
<organism evidence="3 4">
    <name type="scientific">Bacteroides faecis</name>
    <dbReference type="NCBI Taxonomy" id="674529"/>
    <lineage>
        <taxon>Bacteria</taxon>
        <taxon>Pseudomonadati</taxon>
        <taxon>Bacteroidota</taxon>
        <taxon>Bacteroidia</taxon>
        <taxon>Bacteroidales</taxon>
        <taxon>Bacteroidaceae</taxon>
        <taxon>Bacteroides</taxon>
    </lineage>
</organism>
<feature type="transmembrane region" description="Helical" evidence="1">
    <location>
        <begin position="234"/>
        <end position="254"/>
    </location>
</feature>
<dbReference type="InterPro" id="IPR012424">
    <property type="entry name" value="Conjugative_transposon_TraJ_C"/>
</dbReference>
<dbReference type="Proteomes" id="UP001060104">
    <property type="component" value="Plasmid unnamed2"/>
</dbReference>
<evidence type="ECO:0000313" key="4">
    <source>
        <dbReference type="Proteomes" id="UP001060104"/>
    </source>
</evidence>
<keyword evidence="1" id="KW-1133">Transmembrane helix</keyword>
<dbReference type="Pfam" id="PF07863">
    <property type="entry name" value="CtnDOT_TraJ"/>
    <property type="match status" value="1"/>
</dbReference>
<feature type="transmembrane region" description="Helical" evidence="1">
    <location>
        <begin position="24"/>
        <end position="46"/>
    </location>
</feature>
<dbReference type="RefSeq" id="WP_138273573.1">
    <property type="nucleotide sequence ID" value="NZ_CP103143.1"/>
</dbReference>
<accession>A0ABY5TNB5</accession>
<evidence type="ECO:0000259" key="2">
    <source>
        <dbReference type="Pfam" id="PF07863"/>
    </source>
</evidence>
<protein>
    <recommendedName>
        <fullName evidence="2">Conjugative transposon TraJ C-terminal domain-containing protein</fullName>
    </recommendedName>
</protein>
<keyword evidence="1" id="KW-0472">Membrane</keyword>
<geneLocation type="plasmid" evidence="3 4">
    <name>unnamed2</name>
</geneLocation>
<reference evidence="3" key="1">
    <citation type="submission" date="2022-08" db="EMBL/GenBank/DDBJ databases">
        <title>Genome Sequencing of Bacteroides fragilis Group Isolates with Nanopore Technology.</title>
        <authorList>
            <person name="Tisza M.J."/>
            <person name="Smith D."/>
            <person name="Dekker J.P."/>
        </authorList>
    </citation>
    <scope>NUCLEOTIDE SEQUENCE</scope>
    <source>
        <strain evidence="3">BFG-527</strain>
        <plasmid evidence="3">unnamed2</plasmid>
    </source>
</reference>
<keyword evidence="1" id="KW-0812">Transmembrane</keyword>
<feature type="domain" description="Conjugative transposon TraJ C-terminal" evidence="2">
    <location>
        <begin position="13"/>
        <end position="336"/>
    </location>
</feature>
<evidence type="ECO:0000313" key="3">
    <source>
        <dbReference type="EMBL" id="UVQ77620.1"/>
    </source>
</evidence>
<evidence type="ECO:0000256" key="1">
    <source>
        <dbReference type="SAM" id="Phobius"/>
    </source>
</evidence>
<gene>
    <name evidence="3" type="ORF">NXY30_29410</name>
</gene>
<proteinExistence type="predicted"/>
<keyword evidence="4" id="KW-1185">Reference proteome</keyword>
<dbReference type="EMBL" id="CP103143">
    <property type="protein sequence ID" value="UVQ77620.1"/>
    <property type="molecule type" value="Genomic_DNA"/>
</dbReference>
<keyword evidence="3" id="KW-0614">Plasmid</keyword>